<dbReference type="OrthoDB" id="3784540at2759"/>
<sequence>MPPPSKLANFTIPTYDNINVLPSTPIVPNTNVVSEAQDIEVPDARALQTPDPAGDGIDILVVNSADINQFLTIVVQDGLAAIRSIELHLHPAQYNTFDDDMLAIALNAFHPINGKSPHELEQIKIKIKGTYLYTRFKYNIISPAASEDVDGDLHRFFLDDHDRSNLAFAVYSTEKAVVKALLGIRDVPNIVIEGRMDGVLGNLLVKCLKRSATIPTVIPWVGTRDMDREGMFYSKAWSTQRQEGPYPLVDMPSDNEAIEPYDSDFSEDTMNTPGLRGLRNLPPAPITKAEAARRKPNKGGKKKGSESHYIKYGLRARNVRIGPGQKKGKSAVAKRAVANKEERASQDEPSASDVESSSGASDSSFGAESEEEDQLQMDTMVRLVVGRQHKWEDLWVRGEGRGFIESNRKAGDPKAGQWLSLTGRGNEIQVGWKGNSTYVKGGAESEEEEE</sequence>
<dbReference type="Proteomes" id="UP000799536">
    <property type="component" value="Unassembled WGS sequence"/>
</dbReference>
<name>A0A9P4JV05_9PLEO</name>
<organism evidence="2 3">
    <name type="scientific">Delitschia confertaspora ATCC 74209</name>
    <dbReference type="NCBI Taxonomy" id="1513339"/>
    <lineage>
        <taxon>Eukaryota</taxon>
        <taxon>Fungi</taxon>
        <taxon>Dikarya</taxon>
        <taxon>Ascomycota</taxon>
        <taxon>Pezizomycotina</taxon>
        <taxon>Dothideomycetes</taxon>
        <taxon>Pleosporomycetidae</taxon>
        <taxon>Pleosporales</taxon>
        <taxon>Delitschiaceae</taxon>
        <taxon>Delitschia</taxon>
    </lineage>
</organism>
<feature type="compositionally biased region" description="Low complexity" evidence="1">
    <location>
        <begin position="347"/>
        <end position="367"/>
    </location>
</feature>
<keyword evidence="3" id="KW-1185">Reference proteome</keyword>
<protein>
    <submittedName>
        <fullName evidence="2">Uncharacterized protein</fullName>
    </submittedName>
</protein>
<gene>
    <name evidence="2" type="ORF">GQ43DRAFT_439165</name>
</gene>
<evidence type="ECO:0000313" key="3">
    <source>
        <dbReference type="Proteomes" id="UP000799536"/>
    </source>
</evidence>
<evidence type="ECO:0000313" key="2">
    <source>
        <dbReference type="EMBL" id="KAF2203038.1"/>
    </source>
</evidence>
<feature type="region of interest" description="Disordered" evidence="1">
    <location>
        <begin position="266"/>
        <end position="374"/>
    </location>
</feature>
<dbReference type="EMBL" id="ML993915">
    <property type="protein sequence ID" value="KAF2203038.1"/>
    <property type="molecule type" value="Genomic_DNA"/>
</dbReference>
<accession>A0A9P4JV05</accession>
<proteinExistence type="predicted"/>
<evidence type="ECO:0000256" key="1">
    <source>
        <dbReference type="SAM" id="MobiDB-lite"/>
    </source>
</evidence>
<dbReference type="AlphaFoldDB" id="A0A9P4JV05"/>
<reference evidence="2" key="1">
    <citation type="journal article" date="2020" name="Stud. Mycol.">
        <title>101 Dothideomycetes genomes: a test case for predicting lifestyles and emergence of pathogens.</title>
        <authorList>
            <person name="Haridas S."/>
            <person name="Albert R."/>
            <person name="Binder M."/>
            <person name="Bloem J."/>
            <person name="Labutti K."/>
            <person name="Salamov A."/>
            <person name="Andreopoulos B."/>
            <person name="Baker S."/>
            <person name="Barry K."/>
            <person name="Bills G."/>
            <person name="Bluhm B."/>
            <person name="Cannon C."/>
            <person name="Castanera R."/>
            <person name="Culley D."/>
            <person name="Daum C."/>
            <person name="Ezra D."/>
            <person name="Gonzalez J."/>
            <person name="Henrissat B."/>
            <person name="Kuo A."/>
            <person name="Liang C."/>
            <person name="Lipzen A."/>
            <person name="Lutzoni F."/>
            <person name="Magnuson J."/>
            <person name="Mondo S."/>
            <person name="Nolan M."/>
            <person name="Ohm R."/>
            <person name="Pangilinan J."/>
            <person name="Park H.-J."/>
            <person name="Ramirez L."/>
            <person name="Alfaro M."/>
            <person name="Sun H."/>
            <person name="Tritt A."/>
            <person name="Yoshinaga Y."/>
            <person name="Zwiers L.-H."/>
            <person name="Turgeon B."/>
            <person name="Goodwin S."/>
            <person name="Spatafora J."/>
            <person name="Crous P."/>
            <person name="Grigoriev I."/>
        </authorList>
    </citation>
    <scope>NUCLEOTIDE SEQUENCE</scope>
    <source>
        <strain evidence="2">ATCC 74209</strain>
    </source>
</reference>
<comment type="caution">
    <text evidence="2">The sequence shown here is derived from an EMBL/GenBank/DDBJ whole genome shotgun (WGS) entry which is preliminary data.</text>
</comment>